<dbReference type="InterPro" id="IPR032675">
    <property type="entry name" value="LRR_dom_sf"/>
</dbReference>
<comment type="caution">
    <text evidence="2">The sequence shown here is derived from an EMBL/GenBank/DDBJ whole genome shotgun (WGS) entry which is preliminary data.</text>
</comment>
<organism evidence="2 3">
    <name type="scientific">Gigaspora rosea</name>
    <dbReference type="NCBI Taxonomy" id="44941"/>
    <lineage>
        <taxon>Eukaryota</taxon>
        <taxon>Fungi</taxon>
        <taxon>Fungi incertae sedis</taxon>
        <taxon>Mucoromycota</taxon>
        <taxon>Glomeromycotina</taxon>
        <taxon>Glomeromycetes</taxon>
        <taxon>Diversisporales</taxon>
        <taxon>Gigasporaceae</taxon>
        <taxon>Gigaspora</taxon>
    </lineage>
</organism>
<dbReference type="Proteomes" id="UP000266673">
    <property type="component" value="Unassembled WGS sequence"/>
</dbReference>
<dbReference type="SUPFAM" id="SSF52047">
    <property type="entry name" value="RNI-like"/>
    <property type="match status" value="1"/>
</dbReference>
<dbReference type="AlphaFoldDB" id="A0A397VAA3"/>
<keyword evidence="3" id="KW-1185">Reference proteome</keyword>
<dbReference type="InterPro" id="IPR052201">
    <property type="entry name" value="LRR-containing_regulator"/>
</dbReference>
<proteinExistence type="predicted"/>
<protein>
    <submittedName>
        <fullName evidence="2">Uncharacterized protein</fullName>
    </submittedName>
</protein>
<keyword evidence="1" id="KW-0677">Repeat</keyword>
<dbReference type="OrthoDB" id="333024at2759"/>
<evidence type="ECO:0000313" key="2">
    <source>
        <dbReference type="EMBL" id="RIB18247.1"/>
    </source>
</evidence>
<gene>
    <name evidence="2" type="ORF">C2G38_2185123</name>
</gene>
<dbReference type="SMART" id="SM00368">
    <property type="entry name" value="LRR_RI"/>
    <property type="match status" value="3"/>
</dbReference>
<evidence type="ECO:0000256" key="1">
    <source>
        <dbReference type="ARBA" id="ARBA00022737"/>
    </source>
</evidence>
<dbReference type="CDD" id="cd09917">
    <property type="entry name" value="F-box_SF"/>
    <property type="match status" value="1"/>
</dbReference>
<dbReference type="PANTHER" id="PTHR24111:SF0">
    <property type="entry name" value="LEUCINE-RICH REPEAT-CONTAINING PROTEIN"/>
    <property type="match status" value="1"/>
</dbReference>
<dbReference type="Gene3D" id="3.80.10.10">
    <property type="entry name" value="Ribonuclease Inhibitor"/>
    <property type="match status" value="1"/>
</dbReference>
<dbReference type="Pfam" id="PF13516">
    <property type="entry name" value="LRR_6"/>
    <property type="match status" value="2"/>
</dbReference>
<dbReference type="EMBL" id="QKWP01000551">
    <property type="protein sequence ID" value="RIB18247.1"/>
    <property type="molecule type" value="Genomic_DNA"/>
</dbReference>
<reference evidence="2 3" key="1">
    <citation type="submission" date="2018-06" db="EMBL/GenBank/DDBJ databases">
        <title>Comparative genomics reveals the genomic features of Rhizophagus irregularis, R. cerebriforme, R. diaphanum and Gigaspora rosea, and their symbiotic lifestyle signature.</title>
        <authorList>
            <person name="Morin E."/>
            <person name="San Clemente H."/>
            <person name="Chen E.C.H."/>
            <person name="De La Providencia I."/>
            <person name="Hainaut M."/>
            <person name="Kuo A."/>
            <person name="Kohler A."/>
            <person name="Murat C."/>
            <person name="Tang N."/>
            <person name="Roy S."/>
            <person name="Loubradou J."/>
            <person name="Henrissat B."/>
            <person name="Grigoriev I.V."/>
            <person name="Corradi N."/>
            <person name="Roux C."/>
            <person name="Martin F.M."/>
        </authorList>
    </citation>
    <scope>NUCLEOTIDE SEQUENCE [LARGE SCALE GENOMIC DNA]</scope>
    <source>
        <strain evidence="2 3">DAOM 194757</strain>
    </source>
</reference>
<evidence type="ECO:0000313" key="3">
    <source>
        <dbReference type="Proteomes" id="UP000266673"/>
    </source>
</evidence>
<sequence>MIPLPIDCLVKIFECLEIKVFGLILKPDYESLFSCLLVNRQWCRIIVQILWRQPKFKNTGKIQFDYNLTDGVQNWLSQEEGFTYNEDYILTIANSLIKMILRTSKELKQLVVYDDILNYTGKNALLDSKFWKVFNLCKNSYLTSIDLSDTTIGFEEGKRLADAIYALCKNTTLTSFSLCNNQLGPEVGKAIADALCKNTTLTSLNLCDNQLGPAIGKAIADALCKNATLISLSLNDSQLVLEDKKTLVDAFYKNSNLVSLRFCYSHVGKVENIFLKKSAKSKA</sequence>
<name>A0A397VAA3_9GLOM</name>
<dbReference type="InterPro" id="IPR001611">
    <property type="entry name" value="Leu-rich_rpt"/>
</dbReference>
<accession>A0A397VAA3</accession>
<dbReference type="PANTHER" id="PTHR24111">
    <property type="entry name" value="LEUCINE-RICH REPEAT-CONTAINING PROTEIN 34"/>
    <property type="match status" value="1"/>
</dbReference>